<dbReference type="AlphaFoldDB" id="A0A5B7JL64"/>
<accession>A0A5B7JL64</accession>
<evidence type="ECO:0000313" key="3">
    <source>
        <dbReference type="Proteomes" id="UP000324222"/>
    </source>
</evidence>
<dbReference type="OrthoDB" id="6363921at2759"/>
<keyword evidence="3" id="KW-1185">Reference proteome</keyword>
<organism evidence="2 3">
    <name type="scientific">Portunus trituberculatus</name>
    <name type="common">Swimming crab</name>
    <name type="synonym">Neptunus trituberculatus</name>
    <dbReference type="NCBI Taxonomy" id="210409"/>
    <lineage>
        <taxon>Eukaryota</taxon>
        <taxon>Metazoa</taxon>
        <taxon>Ecdysozoa</taxon>
        <taxon>Arthropoda</taxon>
        <taxon>Crustacea</taxon>
        <taxon>Multicrustacea</taxon>
        <taxon>Malacostraca</taxon>
        <taxon>Eumalacostraca</taxon>
        <taxon>Eucarida</taxon>
        <taxon>Decapoda</taxon>
        <taxon>Pleocyemata</taxon>
        <taxon>Brachyura</taxon>
        <taxon>Eubrachyura</taxon>
        <taxon>Portunoidea</taxon>
        <taxon>Portunidae</taxon>
        <taxon>Portuninae</taxon>
        <taxon>Portunus</taxon>
    </lineage>
</organism>
<sequence>MAFLGLSAARTHSPPWWVNNTLPQVASALYQLSLRLAQSINGGFDWACVCVAGNSCMCVCVCVCFLFFSFC</sequence>
<evidence type="ECO:0000313" key="2">
    <source>
        <dbReference type="EMBL" id="MPC96932.1"/>
    </source>
</evidence>
<proteinExistence type="predicted"/>
<feature type="transmembrane region" description="Helical" evidence="1">
    <location>
        <begin position="44"/>
        <end position="68"/>
    </location>
</feature>
<gene>
    <name evidence="2" type="ORF">E2C01_092214</name>
</gene>
<protein>
    <submittedName>
        <fullName evidence="2">Uncharacterized protein</fullName>
    </submittedName>
</protein>
<keyword evidence="1" id="KW-0812">Transmembrane</keyword>
<reference evidence="2 3" key="1">
    <citation type="submission" date="2019-05" db="EMBL/GenBank/DDBJ databases">
        <title>Another draft genome of Portunus trituberculatus and its Hox gene families provides insights of decapod evolution.</title>
        <authorList>
            <person name="Jeong J.-H."/>
            <person name="Song I."/>
            <person name="Kim S."/>
            <person name="Choi T."/>
            <person name="Kim D."/>
            <person name="Ryu S."/>
            <person name="Kim W."/>
        </authorList>
    </citation>
    <scope>NUCLEOTIDE SEQUENCE [LARGE SCALE GENOMIC DNA]</scope>
    <source>
        <tissue evidence="2">Muscle</tissue>
    </source>
</reference>
<keyword evidence="1" id="KW-1133">Transmembrane helix</keyword>
<dbReference type="Proteomes" id="UP000324222">
    <property type="component" value="Unassembled WGS sequence"/>
</dbReference>
<comment type="caution">
    <text evidence="2">The sequence shown here is derived from an EMBL/GenBank/DDBJ whole genome shotgun (WGS) entry which is preliminary data.</text>
</comment>
<evidence type="ECO:0000256" key="1">
    <source>
        <dbReference type="SAM" id="Phobius"/>
    </source>
</evidence>
<keyword evidence="1" id="KW-0472">Membrane</keyword>
<dbReference type="EMBL" id="VSRR010107918">
    <property type="protein sequence ID" value="MPC96932.1"/>
    <property type="molecule type" value="Genomic_DNA"/>
</dbReference>
<name>A0A5B7JL64_PORTR</name>